<dbReference type="Proteomes" id="UP001189624">
    <property type="component" value="Chromosome 4"/>
</dbReference>
<proteinExistence type="predicted"/>
<name>A0AA86VYD1_9FABA</name>
<organism evidence="1 2">
    <name type="scientific">Sphenostylis stenocarpa</name>
    <dbReference type="NCBI Taxonomy" id="92480"/>
    <lineage>
        <taxon>Eukaryota</taxon>
        <taxon>Viridiplantae</taxon>
        <taxon>Streptophyta</taxon>
        <taxon>Embryophyta</taxon>
        <taxon>Tracheophyta</taxon>
        <taxon>Spermatophyta</taxon>
        <taxon>Magnoliopsida</taxon>
        <taxon>eudicotyledons</taxon>
        <taxon>Gunneridae</taxon>
        <taxon>Pentapetalae</taxon>
        <taxon>rosids</taxon>
        <taxon>fabids</taxon>
        <taxon>Fabales</taxon>
        <taxon>Fabaceae</taxon>
        <taxon>Papilionoideae</taxon>
        <taxon>50 kb inversion clade</taxon>
        <taxon>NPAAA clade</taxon>
        <taxon>indigoferoid/millettioid clade</taxon>
        <taxon>Phaseoleae</taxon>
        <taxon>Sphenostylis</taxon>
    </lineage>
</organism>
<protein>
    <submittedName>
        <fullName evidence="1">Uncharacterized protein</fullName>
    </submittedName>
</protein>
<feature type="non-terminal residue" evidence="1">
    <location>
        <position position="1"/>
    </location>
</feature>
<dbReference type="EMBL" id="OY731401">
    <property type="protein sequence ID" value="CAJ1950511.1"/>
    <property type="molecule type" value="Genomic_DNA"/>
</dbReference>
<evidence type="ECO:0000313" key="1">
    <source>
        <dbReference type="EMBL" id="CAJ1950511.1"/>
    </source>
</evidence>
<reference evidence="1" key="1">
    <citation type="submission" date="2023-10" db="EMBL/GenBank/DDBJ databases">
        <authorList>
            <person name="Domelevo Entfellner J.-B."/>
        </authorList>
    </citation>
    <scope>NUCLEOTIDE SEQUENCE</scope>
</reference>
<dbReference type="Gramene" id="rna-AYBTSS11_LOCUS14295">
    <property type="protein sequence ID" value="CAJ1950511.1"/>
    <property type="gene ID" value="gene-AYBTSS11_LOCUS14295"/>
</dbReference>
<keyword evidence="2" id="KW-1185">Reference proteome</keyword>
<dbReference type="AlphaFoldDB" id="A0AA86VYD1"/>
<evidence type="ECO:0000313" key="2">
    <source>
        <dbReference type="Proteomes" id="UP001189624"/>
    </source>
</evidence>
<gene>
    <name evidence="1" type="ORF">AYBTSS11_LOCUS14295</name>
</gene>
<accession>A0AA86VYD1</accession>
<sequence>TKGLLLFDRLGSCVIRIPTRSKFASTETAGATTYCTCYWKRCKHVNVDALEVEGGGWSGPSSDNSLKANAKLKRSDPVINCSSTHLNMNGQRTLL</sequence>